<dbReference type="InterPro" id="IPR039424">
    <property type="entry name" value="SBP_5"/>
</dbReference>
<dbReference type="Gene3D" id="3.90.76.10">
    <property type="entry name" value="Dipeptide-binding Protein, Domain 1"/>
    <property type="match status" value="1"/>
</dbReference>
<dbReference type="RefSeq" id="WP_166324294.1">
    <property type="nucleotide sequence ID" value="NZ_CP049934.1"/>
</dbReference>
<dbReference type="PANTHER" id="PTHR30290">
    <property type="entry name" value="PERIPLASMIC BINDING COMPONENT OF ABC TRANSPORTER"/>
    <property type="match status" value="1"/>
</dbReference>
<evidence type="ECO:0000259" key="5">
    <source>
        <dbReference type="Pfam" id="PF00496"/>
    </source>
</evidence>
<gene>
    <name evidence="6" type="ORF">G7067_11090</name>
</gene>
<feature type="chain" id="PRO_5038994191" evidence="4">
    <location>
        <begin position="28"/>
        <end position="551"/>
    </location>
</feature>
<sequence length="551" mass="59094">MRIKPTFVSGVALAAAAALLLSSCASDRGGNANGTSGDGVFVFAGSADPVSLDPALSSDSETSRVTQQMFEGLVGYAEGSAEIEPKLATEWTQSEDGKSFTFKLRENVEFSDGTPFNAEAVCYNFDRWYNWTGPLQGQNISNLYQLIFGGFKTSDDPALTDGLYESCSADSEHEVTIHLSRTYGNFVQSLAIVQFAMQSPTALEKYAADEVAVDGGDVRFGEYATKHPTGTGPYVFESWDNGQQITLRANENYWGDKAKTERVIIKFIADPTARVQALQSGEIDAYDLVAPADIAALSGDGYQLLNRDPFNVLYLGMDQATPELQDVRVREAISYAIDKDALIAQTLPEGSEAATQFVPPVVAGWSPNAKGFAHDPEKARKLLAEAGQSDLTLDFYYPTGVSRPYMPAPEDLFVALRTQLEAAGITVNGIPQKWSPEYLETTKAKPGHGLYLLGATLIINAPETLGIFFSGPNVEWGMDNPAVFEAVGSARLEMTPELSAKAYKEAADLISTVIPGVPLAHVPVTVALAAGVSGYVPSPTGGEVWNTVSVK</sequence>
<dbReference type="CDD" id="cd08493">
    <property type="entry name" value="PBP2_DppA_like"/>
    <property type="match status" value="1"/>
</dbReference>
<dbReference type="EMBL" id="CP049934">
    <property type="protein sequence ID" value="QIM16822.1"/>
    <property type="molecule type" value="Genomic_DNA"/>
</dbReference>
<protein>
    <submittedName>
        <fullName evidence="6">ABC transporter substrate-binding protein</fullName>
    </submittedName>
</protein>
<evidence type="ECO:0000256" key="2">
    <source>
        <dbReference type="ARBA" id="ARBA00022448"/>
    </source>
</evidence>
<dbReference type="GO" id="GO:0043190">
    <property type="term" value="C:ATP-binding cassette (ABC) transporter complex"/>
    <property type="evidence" value="ECO:0007669"/>
    <property type="project" value="InterPro"/>
</dbReference>
<name>A0A6G8FL65_9MICO</name>
<organism evidence="6 7">
    <name type="scientific">Leucobacter insecticola</name>
    <dbReference type="NCBI Taxonomy" id="2714934"/>
    <lineage>
        <taxon>Bacteria</taxon>
        <taxon>Bacillati</taxon>
        <taxon>Actinomycetota</taxon>
        <taxon>Actinomycetes</taxon>
        <taxon>Micrococcales</taxon>
        <taxon>Microbacteriaceae</taxon>
        <taxon>Leucobacter</taxon>
    </lineage>
</organism>
<keyword evidence="2" id="KW-0813">Transport</keyword>
<dbReference type="Pfam" id="PF00496">
    <property type="entry name" value="SBP_bac_5"/>
    <property type="match status" value="1"/>
</dbReference>
<dbReference type="SUPFAM" id="SSF53850">
    <property type="entry name" value="Periplasmic binding protein-like II"/>
    <property type="match status" value="1"/>
</dbReference>
<dbReference type="AlphaFoldDB" id="A0A6G8FL65"/>
<dbReference type="InterPro" id="IPR030678">
    <property type="entry name" value="Peptide/Ni-bd"/>
</dbReference>
<dbReference type="InterPro" id="IPR000914">
    <property type="entry name" value="SBP_5_dom"/>
</dbReference>
<keyword evidence="3 4" id="KW-0732">Signal</keyword>
<evidence type="ECO:0000256" key="4">
    <source>
        <dbReference type="SAM" id="SignalP"/>
    </source>
</evidence>
<dbReference type="Proteomes" id="UP000501387">
    <property type="component" value="Chromosome"/>
</dbReference>
<proteinExistence type="inferred from homology"/>
<dbReference type="GO" id="GO:0042597">
    <property type="term" value="C:periplasmic space"/>
    <property type="evidence" value="ECO:0007669"/>
    <property type="project" value="UniProtKB-ARBA"/>
</dbReference>
<reference evidence="6 7" key="1">
    <citation type="submission" date="2020-03" db="EMBL/GenBank/DDBJ databases">
        <title>Leucobacter sp. nov., isolated from beetles.</title>
        <authorList>
            <person name="Hyun D.-W."/>
            <person name="Bae J.-W."/>
        </authorList>
    </citation>
    <scope>NUCLEOTIDE SEQUENCE [LARGE SCALE GENOMIC DNA]</scope>
    <source>
        <strain evidence="6 7">HDW9B</strain>
    </source>
</reference>
<dbReference type="PROSITE" id="PS51257">
    <property type="entry name" value="PROKAR_LIPOPROTEIN"/>
    <property type="match status" value="1"/>
</dbReference>
<dbReference type="GO" id="GO:0015833">
    <property type="term" value="P:peptide transport"/>
    <property type="evidence" value="ECO:0007669"/>
    <property type="project" value="TreeGrafter"/>
</dbReference>
<dbReference type="Gene3D" id="3.40.190.10">
    <property type="entry name" value="Periplasmic binding protein-like II"/>
    <property type="match status" value="1"/>
</dbReference>
<evidence type="ECO:0000313" key="7">
    <source>
        <dbReference type="Proteomes" id="UP000501387"/>
    </source>
</evidence>
<dbReference type="PANTHER" id="PTHR30290:SF9">
    <property type="entry name" value="OLIGOPEPTIDE-BINDING PROTEIN APPA"/>
    <property type="match status" value="1"/>
</dbReference>
<dbReference type="PIRSF" id="PIRSF002741">
    <property type="entry name" value="MppA"/>
    <property type="match status" value="1"/>
</dbReference>
<evidence type="ECO:0000313" key="6">
    <source>
        <dbReference type="EMBL" id="QIM16822.1"/>
    </source>
</evidence>
<feature type="signal peptide" evidence="4">
    <location>
        <begin position="1"/>
        <end position="27"/>
    </location>
</feature>
<dbReference type="Gene3D" id="3.10.105.10">
    <property type="entry name" value="Dipeptide-binding Protein, Domain 3"/>
    <property type="match status" value="1"/>
</dbReference>
<dbReference type="GO" id="GO:1904680">
    <property type="term" value="F:peptide transmembrane transporter activity"/>
    <property type="evidence" value="ECO:0007669"/>
    <property type="project" value="TreeGrafter"/>
</dbReference>
<accession>A0A6G8FL65</accession>
<evidence type="ECO:0000256" key="3">
    <source>
        <dbReference type="ARBA" id="ARBA00022729"/>
    </source>
</evidence>
<keyword evidence="7" id="KW-1185">Reference proteome</keyword>
<comment type="similarity">
    <text evidence="1">Belongs to the bacterial solute-binding protein 5 family.</text>
</comment>
<feature type="domain" description="Solute-binding protein family 5" evidence="5">
    <location>
        <begin position="82"/>
        <end position="463"/>
    </location>
</feature>
<dbReference type="KEGG" id="lins:G7067_11090"/>
<evidence type="ECO:0000256" key="1">
    <source>
        <dbReference type="ARBA" id="ARBA00005695"/>
    </source>
</evidence>